<keyword evidence="12" id="KW-0732">Signal</keyword>
<dbReference type="PANTHER" id="PTHR42837:SF2">
    <property type="entry name" value="MEMBRANE METALLOPROTEASE ARASP2, CHLOROPLASTIC-RELATED"/>
    <property type="match status" value="1"/>
</dbReference>
<evidence type="ECO:0000256" key="10">
    <source>
        <dbReference type="SAM" id="MobiDB-lite"/>
    </source>
</evidence>
<feature type="region of interest" description="Disordered" evidence="10">
    <location>
        <begin position="40"/>
        <end position="71"/>
    </location>
</feature>
<dbReference type="Proteomes" id="UP001165122">
    <property type="component" value="Unassembled WGS sequence"/>
</dbReference>
<dbReference type="OrthoDB" id="445896at2759"/>
<evidence type="ECO:0000256" key="3">
    <source>
        <dbReference type="ARBA" id="ARBA00022670"/>
    </source>
</evidence>
<feature type="chain" id="PRO_5040938764" description="Peptidase M50 domain-containing protein" evidence="12">
    <location>
        <begin position="31"/>
        <end position="514"/>
    </location>
</feature>
<feature type="transmembrane region" description="Helical" evidence="11">
    <location>
        <begin position="234"/>
        <end position="258"/>
    </location>
</feature>
<dbReference type="GO" id="GO:0004222">
    <property type="term" value="F:metalloendopeptidase activity"/>
    <property type="evidence" value="ECO:0007669"/>
    <property type="project" value="InterPro"/>
</dbReference>
<protein>
    <recommendedName>
        <fullName evidence="13">Peptidase M50 domain-containing protein</fullName>
    </recommendedName>
</protein>
<evidence type="ECO:0000256" key="8">
    <source>
        <dbReference type="ARBA" id="ARBA00023049"/>
    </source>
</evidence>
<evidence type="ECO:0000256" key="6">
    <source>
        <dbReference type="ARBA" id="ARBA00022833"/>
    </source>
</evidence>
<dbReference type="Pfam" id="PF02163">
    <property type="entry name" value="Peptidase_M50"/>
    <property type="match status" value="1"/>
</dbReference>
<comment type="caution">
    <text evidence="14">The sequence shown here is derived from an EMBL/GenBank/DDBJ whole genome shotgun (WGS) entry which is preliminary data.</text>
</comment>
<evidence type="ECO:0000256" key="4">
    <source>
        <dbReference type="ARBA" id="ARBA00022692"/>
    </source>
</evidence>
<dbReference type="AlphaFoldDB" id="A0A9W7A629"/>
<keyword evidence="9 11" id="KW-0472">Membrane</keyword>
<keyword evidence="7 11" id="KW-1133">Transmembrane helix</keyword>
<evidence type="ECO:0000256" key="11">
    <source>
        <dbReference type="SAM" id="Phobius"/>
    </source>
</evidence>
<dbReference type="EMBL" id="BRXW01000561">
    <property type="protein sequence ID" value="GMH66447.1"/>
    <property type="molecule type" value="Genomic_DNA"/>
</dbReference>
<evidence type="ECO:0000256" key="2">
    <source>
        <dbReference type="ARBA" id="ARBA00004141"/>
    </source>
</evidence>
<reference evidence="15" key="1">
    <citation type="journal article" date="2023" name="Commun. Biol.">
        <title>Genome analysis of Parmales, the sister group of diatoms, reveals the evolutionary specialization of diatoms from phago-mixotrophs to photoautotrophs.</title>
        <authorList>
            <person name="Ban H."/>
            <person name="Sato S."/>
            <person name="Yoshikawa S."/>
            <person name="Yamada K."/>
            <person name="Nakamura Y."/>
            <person name="Ichinomiya M."/>
            <person name="Sato N."/>
            <person name="Blanc-Mathieu R."/>
            <person name="Endo H."/>
            <person name="Kuwata A."/>
            <person name="Ogata H."/>
        </authorList>
    </citation>
    <scope>NUCLEOTIDE SEQUENCE [LARGE SCALE GENOMIC DNA]</scope>
    <source>
        <strain evidence="15">NIES 3700</strain>
    </source>
</reference>
<accession>A0A9W7A629</accession>
<evidence type="ECO:0000313" key="14">
    <source>
        <dbReference type="EMBL" id="GMH66447.1"/>
    </source>
</evidence>
<feature type="transmembrane region" description="Helical" evidence="11">
    <location>
        <begin position="76"/>
        <end position="96"/>
    </location>
</feature>
<keyword evidence="4 11" id="KW-0812">Transmembrane</keyword>
<evidence type="ECO:0000259" key="13">
    <source>
        <dbReference type="Pfam" id="PF02163"/>
    </source>
</evidence>
<dbReference type="InterPro" id="IPR004387">
    <property type="entry name" value="Pept_M50_Zn"/>
</dbReference>
<keyword evidence="3" id="KW-0645">Protease</keyword>
<feature type="domain" description="Peptidase M50" evidence="13">
    <location>
        <begin position="81"/>
        <end position="498"/>
    </location>
</feature>
<feature type="compositionally biased region" description="Low complexity" evidence="10">
    <location>
        <begin position="58"/>
        <end position="71"/>
    </location>
</feature>
<proteinExistence type="predicted"/>
<dbReference type="PANTHER" id="PTHR42837">
    <property type="entry name" value="REGULATOR OF SIGMA-E PROTEASE RSEP"/>
    <property type="match status" value="1"/>
</dbReference>
<evidence type="ECO:0000256" key="12">
    <source>
        <dbReference type="SAM" id="SignalP"/>
    </source>
</evidence>
<evidence type="ECO:0000256" key="7">
    <source>
        <dbReference type="ARBA" id="ARBA00022989"/>
    </source>
</evidence>
<organism evidence="14 15">
    <name type="scientific">Triparma laevis f. longispina</name>
    <dbReference type="NCBI Taxonomy" id="1714387"/>
    <lineage>
        <taxon>Eukaryota</taxon>
        <taxon>Sar</taxon>
        <taxon>Stramenopiles</taxon>
        <taxon>Ochrophyta</taxon>
        <taxon>Bolidophyceae</taxon>
        <taxon>Parmales</taxon>
        <taxon>Triparmaceae</taxon>
        <taxon>Triparma</taxon>
    </lineage>
</organism>
<comment type="subcellular location">
    <subcellularLocation>
        <location evidence="2">Membrane</location>
        <topology evidence="2">Multi-pass membrane protein</topology>
    </subcellularLocation>
</comment>
<name>A0A9W7A629_9STRA</name>
<evidence type="ECO:0000256" key="1">
    <source>
        <dbReference type="ARBA" id="ARBA00001947"/>
    </source>
</evidence>
<keyword evidence="5" id="KW-0378">Hydrolase</keyword>
<keyword evidence="6" id="KW-0862">Zinc</keyword>
<evidence type="ECO:0000313" key="15">
    <source>
        <dbReference type="Proteomes" id="UP001165122"/>
    </source>
</evidence>
<dbReference type="CDD" id="cd05709">
    <property type="entry name" value="S2P-M50"/>
    <property type="match status" value="1"/>
</dbReference>
<dbReference type="InterPro" id="IPR008915">
    <property type="entry name" value="Peptidase_M50"/>
</dbReference>
<sequence length="514" mass="55837">MLSISSTRQRQPFTVLILICLLLLLPTSLPFLLPPPTTRPSLPTLRSPPRRSPPLPPSSSSSSSSTSLSSSPLDPLLSLSTLASVILIHELGHYLAARTLNIKVSEFSIGFGPKLFSFTRSIINNKMNGEEENIEYSLRVLPIGGYVKFPENYNSSLVMEEELKGREKFKEKLNVEKNEKGILGMFEWLNEEEEGVVKKKVKSGSKPKITTPPKEIEYYTDPNLLQNRRPRDRFIVLSAGVVFNFLLAFILYFGSVLFGPGLLKTEINRGVLVTSEPIPYSPSSGILHKGDVISSFNGVNLLKLPSDVNVIEKEISEIIKTIKSTETGNEIEIGRGSERITIKPSLAVGRSYPTIGVSLSPNFSGVSKIKTRNVFEAVKLSVQEVCKVTKSTTKGLASFFESILPKFGGGGGGGGGSISGPIGVIKLGSDVIGQKDWSALINFAAAISINLGVVNALPLPSLDGGQLGFVVLEKVRREKIEQRTMDDVNAIALFGILILSVGTVFSDTMRLFGK</sequence>
<keyword evidence="15" id="KW-1185">Reference proteome</keyword>
<feature type="signal peptide" evidence="12">
    <location>
        <begin position="1"/>
        <end position="30"/>
    </location>
</feature>
<gene>
    <name evidence="14" type="ORF">TrLO_g10119</name>
</gene>
<dbReference type="GO" id="GO:0016020">
    <property type="term" value="C:membrane"/>
    <property type="evidence" value="ECO:0007669"/>
    <property type="project" value="UniProtKB-SubCell"/>
</dbReference>
<dbReference type="CDD" id="cd06163">
    <property type="entry name" value="S2P-M50_PDZ_RseP-like"/>
    <property type="match status" value="1"/>
</dbReference>
<evidence type="ECO:0000256" key="5">
    <source>
        <dbReference type="ARBA" id="ARBA00022801"/>
    </source>
</evidence>
<keyword evidence="8" id="KW-0482">Metalloprotease</keyword>
<dbReference type="GO" id="GO:0006508">
    <property type="term" value="P:proteolysis"/>
    <property type="evidence" value="ECO:0007669"/>
    <property type="project" value="UniProtKB-KW"/>
</dbReference>
<evidence type="ECO:0000256" key="9">
    <source>
        <dbReference type="ARBA" id="ARBA00023136"/>
    </source>
</evidence>
<comment type="cofactor">
    <cofactor evidence="1">
        <name>Zn(2+)</name>
        <dbReference type="ChEBI" id="CHEBI:29105"/>
    </cofactor>
</comment>